<dbReference type="PROSITE" id="PS52016">
    <property type="entry name" value="TONB_DEPENDENT_REC_3"/>
    <property type="match status" value="1"/>
</dbReference>
<feature type="signal peptide" evidence="13">
    <location>
        <begin position="1"/>
        <end position="25"/>
    </location>
</feature>
<comment type="subcellular location">
    <subcellularLocation>
        <location evidence="1 11">Cell outer membrane</location>
        <topology evidence="1 11">Multi-pass membrane protein</topology>
    </subcellularLocation>
</comment>
<evidence type="ECO:0000259" key="14">
    <source>
        <dbReference type="Pfam" id="PF00593"/>
    </source>
</evidence>
<keyword evidence="4" id="KW-0410">Iron transport</keyword>
<reference evidence="17" key="1">
    <citation type="journal article" date="2019" name="Int. J. Syst. Evol. Microbiol.">
        <title>The Global Catalogue of Microorganisms (GCM) 10K type strain sequencing project: providing services to taxonomists for standard genome sequencing and annotation.</title>
        <authorList>
            <consortium name="The Broad Institute Genomics Platform"/>
            <consortium name="The Broad Institute Genome Sequencing Center for Infectious Disease"/>
            <person name="Wu L."/>
            <person name="Ma J."/>
        </authorList>
    </citation>
    <scope>NUCLEOTIDE SEQUENCE [LARGE SCALE GENOMIC DNA]</scope>
    <source>
        <strain evidence="17">CGMCC 1.10759</strain>
    </source>
</reference>
<evidence type="ECO:0000259" key="15">
    <source>
        <dbReference type="Pfam" id="PF07715"/>
    </source>
</evidence>
<keyword evidence="3 11" id="KW-1134">Transmembrane beta strand</keyword>
<evidence type="ECO:0000256" key="3">
    <source>
        <dbReference type="ARBA" id="ARBA00022452"/>
    </source>
</evidence>
<evidence type="ECO:0000313" key="17">
    <source>
        <dbReference type="Proteomes" id="UP001595904"/>
    </source>
</evidence>
<evidence type="ECO:0000256" key="6">
    <source>
        <dbReference type="ARBA" id="ARBA00023004"/>
    </source>
</evidence>
<keyword evidence="17" id="KW-1185">Reference proteome</keyword>
<keyword evidence="8 12" id="KW-0798">TonB box</keyword>
<evidence type="ECO:0000256" key="13">
    <source>
        <dbReference type="SAM" id="SignalP"/>
    </source>
</evidence>
<evidence type="ECO:0000256" key="10">
    <source>
        <dbReference type="ARBA" id="ARBA00023237"/>
    </source>
</evidence>
<dbReference type="InterPro" id="IPR000531">
    <property type="entry name" value="Beta-barrel_TonB"/>
</dbReference>
<feature type="chain" id="PRO_5045456207" evidence="13">
    <location>
        <begin position="26"/>
        <end position="805"/>
    </location>
</feature>
<evidence type="ECO:0000256" key="11">
    <source>
        <dbReference type="PROSITE-ProRule" id="PRU01360"/>
    </source>
</evidence>
<evidence type="ECO:0000256" key="7">
    <source>
        <dbReference type="ARBA" id="ARBA00023065"/>
    </source>
</evidence>
<comment type="caution">
    <text evidence="16">The sequence shown here is derived from an EMBL/GenBank/DDBJ whole genome shotgun (WGS) entry which is preliminary data.</text>
</comment>
<name>A0ABV8SYD3_9GAMM</name>
<keyword evidence="7" id="KW-0406">Ion transport</keyword>
<gene>
    <name evidence="16" type="ORF">ACFPN2_26205</name>
</gene>
<evidence type="ECO:0000256" key="12">
    <source>
        <dbReference type="RuleBase" id="RU003357"/>
    </source>
</evidence>
<keyword evidence="13" id="KW-0732">Signal</keyword>
<keyword evidence="9 11" id="KW-0472">Membrane</keyword>
<keyword evidence="6" id="KW-0408">Iron</keyword>
<evidence type="ECO:0000256" key="5">
    <source>
        <dbReference type="ARBA" id="ARBA00022692"/>
    </source>
</evidence>
<dbReference type="Gene3D" id="2.40.170.20">
    <property type="entry name" value="TonB-dependent receptor, beta-barrel domain"/>
    <property type="match status" value="1"/>
</dbReference>
<dbReference type="PANTHER" id="PTHR32552:SF81">
    <property type="entry name" value="TONB-DEPENDENT OUTER MEMBRANE RECEPTOR"/>
    <property type="match status" value="1"/>
</dbReference>
<feature type="domain" description="TonB-dependent receptor-like beta-barrel" evidence="14">
    <location>
        <begin position="323"/>
        <end position="749"/>
    </location>
</feature>
<dbReference type="SUPFAM" id="SSF56935">
    <property type="entry name" value="Porins"/>
    <property type="match status" value="1"/>
</dbReference>
<accession>A0ABV8SYD3</accession>
<evidence type="ECO:0000256" key="4">
    <source>
        <dbReference type="ARBA" id="ARBA00022496"/>
    </source>
</evidence>
<evidence type="ECO:0000256" key="1">
    <source>
        <dbReference type="ARBA" id="ARBA00004571"/>
    </source>
</evidence>
<proteinExistence type="inferred from homology"/>
<comment type="similarity">
    <text evidence="11 12">Belongs to the TonB-dependent receptor family.</text>
</comment>
<dbReference type="Pfam" id="PF00593">
    <property type="entry name" value="TonB_dep_Rec_b-barrel"/>
    <property type="match status" value="1"/>
</dbReference>
<dbReference type="PANTHER" id="PTHR32552">
    <property type="entry name" value="FERRICHROME IRON RECEPTOR-RELATED"/>
    <property type="match status" value="1"/>
</dbReference>
<dbReference type="Pfam" id="PF07715">
    <property type="entry name" value="Plug"/>
    <property type="match status" value="1"/>
</dbReference>
<keyword evidence="2 11" id="KW-0813">Transport</keyword>
<evidence type="ECO:0000256" key="8">
    <source>
        <dbReference type="ARBA" id="ARBA00023077"/>
    </source>
</evidence>
<evidence type="ECO:0000256" key="2">
    <source>
        <dbReference type="ARBA" id="ARBA00022448"/>
    </source>
</evidence>
<dbReference type="RefSeq" id="WP_380602145.1">
    <property type="nucleotide sequence ID" value="NZ_JBHSDU010000014.1"/>
</dbReference>
<dbReference type="InterPro" id="IPR039426">
    <property type="entry name" value="TonB-dep_rcpt-like"/>
</dbReference>
<feature type="domain" description="TonB-dependent receptor plug" evidence="15">
    <location>
        <begin position="55"/>
        <end position="162"/>
    </location>
</feature>
<keyword evidence="5 11" id="KW-0812">Transmembrane</keyword>
<dbReference type="InterPro" id="IPR012910">
    <property type="entry name" value="Plug_dom"/>
</dbReference>
<evidence type="ECO:0000256" key="9">
    <source>
        <dbReference type="ARBA" id="ARBA00023136"/>
    </source>
</evidence>
<sequence>MRTRKLVTHLVCGCLATGSAAAVQAQTTSSGEAAAQTETLESIIVTARKKNESILKVPVVLTAITQESLEQHATDDLYTVAQRVPGLLIGTSLAANGLQVSIRGIGTTANNATVDNSISLNVDGLQLTQGLAYGIGMFDVAQVEVMKGPQALFYGKNSPAGVISLRSVDPTDTFESTARVGYEYEAEEKIAEAMISGPVSDSVKLRLAARYSDQNGYFRNDAEVIPGLASINPTDRRVTPTEDVIVRGTALFTPEGSYSAKLKTSYQYTDMQGTWPANELGYCPDGTGGVAPRNISFIAGDDCKINRSIRVAWPDPAVFTGLRNNGKPFNTQKQLLTSLEQNFNFGDDLTLTSLTGYYWLNQEYLYLASVIGGASALVSDSDFDSDQFTQEFRLASDYDGPINFTLGGFYQDGMQKTAVRLRGNTVLGLADTLNNFAHHIDIDSISFFGQVVWKIAPDLELAPGARWTREKRSHEQYNYNAANGPVGKSVLLDPEIEATNVSPEVTLTYSATDDLTLFAAYKTGFKSGSFNGVIFLTPTTAGSFDDEKVKGGEVGLKSRLLDRQFSFNAAAYYYKYSDLQVGANEISGTTGALILRTLNAASANVYGVDMDATFAPFSLPGFSVQAAVNYNHARYASFPNAPCGNGQTIGQGCDQLLNPATGRYTSQDLEGETLVRAPEWMGSLGFDYEMSLGDTLRLSFGTLASFSSKYSLNLINAPGFFQDDYIKAGANVTLKAGEKWELALIGNNLNDKITAANCFNSNSQNGVFFGGQVAGAALPGPAGSDEASCVAERGREVWLRATFKM</sequence>
<dbReference type="InterPro" id="IPR036942">
    <property type="entry name" value="Beta-barrel_TonB_sf"/>
</dbReference>
<dbReference type="EMBL" id="JBHSDU010000014">
    <property type="protein sequence ID" value="MFC4312604.1"/>
    <property type="molecule type" value="Genomic_DNA"/>
</dbReference>
<dbReference type="Proteomes" id="UP001595904">
    <property type="component" value="Unassembled WGS sequence"/>
</dbReference>
<keyword evidence="10 11" id="KW-0998">Cell outer membrane</keyword>
<organism evidence="16 17">
    <name type="scientific">Steroidobacter flavus</name>
    <dbReference type="NCBI Taxonomy" id="1842136"/>
    <lineage>
        <taxon>Bacteria</taxon>
        <taxon>Pseudomonadati</taxon>
        <taxon>Pseudomonadota</taxon>
        <taxon>Gammaproteobacteria</taxon>
        <taxon>Steroidobacterales</taxon>
        <taxon>Steroidobacteraceae</taxon>
        <taxon>Steroidobacter</taxon>
    </lineage>
</organism>
<protein>
    <submittedName>
        <fullName evidence="16">TonB-dependent receptor</fullName>
    </submittedName>
</protein>
<evidence type="ECO:0000313" key="16">
    <source>
        <dbReference type="EMBL" id="MFC4312604.1"/>
    </source>
</evidence>
<keyword evidence="16" id="KW-0675">Receptor</keyword>